<dbReference type="Proteomes" id="UP000245202">
    <property type="component" value="Unassembled WGS sequence"/>
</dbReference>
<organism evidence="2 3">
    <name type="scientific">Paenibacillus agaridevorans</name>
    <dbReference type="NCBI Taxonomy" id="171404"/>
    <lineage>
        <taxon>Bacteria</taxon>
        <taxon>Bacillati</taxon>
        <taxon>Bacillota</taxon>
        <taxon>Bacilli</taxon>
        <taxon>Bacillales</taxon>
        <taxon>Paenibacillaceae</taxon>
        <taxon>Paenibacillus</taxon>
    </lineage>
</organism>
<name>A0A2R5F0K0_9BACL</name>
<comment type="caution">
    <text evidence="2">The sequence shown here is derived from an EMBL/GenBank/DDBJ whole genome shotgun (WGS) entry which is preliminary data.</text>
</comment>
<dbReference type="EMBL" id="BDQX01000196">
    <property type="protein sequence ID" value="GBG09151.1"/>
    <property type="molecule type" value="Genomic_DNA"/>
</dbReference>
<dbReference type="Gene3D" id="2.70.98.50">
    <property type="entry name" value="putative glycoside hydrolase family protein from bacillus halodurans"/>
    <property type="match status" value="1"/>
</dbReference>
<evidence type="ECO:0000313" key="2">
    <source>
        <dbReference type="EMBL" id="GBG09151.1"/>
    </source>
</evidence>
<keyword evidence="3" id="KW-1185">Reference proteome</keyword>
<reference evidence="2 3" key="1">
    <citation type="submission" date="2017-08" db="EMBL/GenBank/DDBJ databases">
        <title>Substantial Increase in Enzyme Production by Combined Drug-Resistance Mutations in Paenibacillus agaridevorans.</title>
        <authorList>
            <person name="Tanaka Y."/>
            <person name="Funane K."/>
            <person name="Hosaka T."/>
            <person name="Shiwa Y."/>
            <person name="Fujita N."/>
            <person name="Miyazaki T."/>
            <person name="Yoshikawa H."/>
            <person name="Murakami K."/>
            <person name="Kasahara K."/>
            <person name="Inaoka T."/>
            <person name="Hiraga Y."/>
            <person name="Ochi K."/>
        </authorList>
    </citation>
    <scope>NUCLEOTIDE SEQUENCE [LARGE SCALE GENOMIC DNA]</scope>
    <source>
        <strain evidence="2 3">T-3040</strain>
    </source>
</reference>
<gene>
    <name evidence="2" type="ORF">PAT3040_03784</name>
</gene>
<sequence length="78" mass="8742">MKLWHNEPAADWNEALPIGNGRLGALAFGGIGTERLDQLRTAGRGGTFRDAGVCRSSSRWCYRRESGAITVMLEWRKY</sequence>
<accession>A0A2R5F0K0</accession>
<dbReference type="AlphaFoldDB" id="A0A2R5F0K0"/>
<proteinExistence type="predicted"/>
<dbReference type="Pfam" id="PF14498">
    <property type="entry name" value="Glyco_hyd_65N_2"/>
    <property type="match status" value="1"/>
</dbReference>
<evidence type="ECO:0000259" key="1">
    <source>
        <dbReference type="Pfam" id="PF14498"/>
    </source>
</evidence>
<feature type="domain" description="Glycosyl hydrolase family 95 N-terminal" evidence="1">
    <location>
        <begin position="3"/>
        <end position="37"/>
    </location>
</feature>
<dbReference type="InterPro" id="IPR027414">
    <property type="entry name" value="GH95_N_dom"/>
</dbReference>
<evidence type="ECO:0000313" key="3">
    <source>
        <dbReference type="Proteomes" id="UP000245202"/>
    </source>
</evidence>
<protein>
    <submittedName>
        <fullName evidence="2">Putative alpha-L-fucosidase</fullName>
    </submittedName>
</protein>